<evidence type="ECO:0000313" key="1">
    <source>
        <dbReference type="EMBL" id="CAB9530681.1"/>
    </source>
</evidence>
<evidence type="ECO:0000313" key="2">
    <source>
        <dbReference type="Proteomes" id="UP001153069"/>
    </source>
</evidence>
<comment type="caution">
    <text evidence="1">The sequence shown here is derived from an EMBL/GenBank/DDBJ whole genome shotgun (WGS) entry which is preliminary data.</text>
</comment>
<gene>
    <name evidence="1" type="ORF">SEMRO_2986_G341650.1</name>
</gene>
<dbReference type="Proteomes" id="UP001153069">
    <property type="component" value="Unassembled WGS sequence"/>
</dbReference>
<proteinExistence type="predicted"/>
<protein>
    <submittedName>
        <fullName evidence="1">Uncharacterized protein</fullName>
    </submittedName>
</protein>
<sequence length="491" mass="55243">ECPQSLLLSFFRYNILIFVLPSKTSIWSQPCDNGKNELTAKDIAFAAHSLGLMVGKPLDYLDANRVFRAGLERNCIEQNDELRRTGTNAVVSSFKKTGLYPMDYSNEGWKAAILNFSRLNELLRQQKMDAGELASTNVWLVKPIARSERAALTDADKEALQSFISKEDFLTTLDNEQHGGDFELPPLFLAASIAERLLGEYLHNPHRDANKPPEPKEDFEEAALKLIVKFVSVSPDDRVDTTCTLSDEAIARDKLRTKLSVLRFGFSIVLRKKDDRAEVNITKQSKEKFLVLEGQRRESRNLSTLTVKDILETCFDDNDDDAYQLTKKDKKKGLKKARVARKQLNESLYSKAQDEADRRRLKRNLDLVTDVLATKRPRFAIKLATILEEEGLGIEDVYDDFEDVVLKPYSDVIEVTHEDTTKAIAVTRVGTEVTAVSHQVEGTIMRVLVEMKGCNGGNKPKKARRRAAAGTKTNLGKPGRVARLFLEVGCC</sequence>
<keyword evidence="2" id="KW-1185">Reference proteome</keyword>
<organism evidence="1 2">
    <name type="scientific">Seminavis robusta</name>
    <dbReference type="NCBI Taxonomy" id="568900"/>
    <lineage>
        <taxon>Eukaryota</taxon>
        <taxon>Sar</taxon>
        <taxon>Stramenopiles</taxon>
        <taxon>Ochrophyta</taxon>
        <taxon>Bacillariophyta</taxon>
        <taxon>Bacillariophyceae</taxon>
        <taxon>Bacillariophycidae</taxon>
        <taxon>Naviculales</taxon>
        <taxon>Naviculaceae</taxon>
        <taxon>Seminavis</taxon>
    </lineage>
</organism>
<feature type="non-terminal residue" evidence="1">
    <location>
        <position position="1"/>
    </location>
</feature>
<accession>A0A9N8HYQ1</accession>
<reference evidence="1" key="1">
    <citation type="submission" date="2020-06" db="EMBL/GenBank/DDBJ databases">
        <authorList>
            <consortium name="Plant Systems Biology data submission"/>
        </authorList>
    </citation>
    <scope>NUCLEOTIDE SEQUENCE</scope>
    <source>
        <strain evidence="1">D6</strain>
    </source>
</reference>
<name>A0A9N8HYQ1_9STRA</name>
<dbReference type="AlphaFoldDB" id="A0A9N8HYQ1"/>
<dbReference type="EMBL" id="CAICTM010002984">
    <property type="protein sequence ID" value="CAB9530681.1"/>
    <property type="molecule type" value="Genomic_DNA"/>
</dbReference>